<evidence type="ECO:0000259" key="2">
    <source>
        <dbReference type="Pfam" id="PF05548"/>
    </source>
</evidence>
<feature type="region of interest" description="Disordered" evidence="1">
    <location>
        <begin position="564"/>
        <end position="938"/>
    </location>
</feature>
<dbReference type="InterPro" id="IPR008752">
    <property type="entry name" value="Peptidase_M11"/>
</dbReference>
<feature type="compositionally biased region" description="Polar residues" evidence="1">
    <location>
        <begin position="822"/>
        <end position="832"/>
    </location>
</feature>
<feature type="compositionally biased region" description="Polar residues" evidence="1">
    <location>
        <begin position="776"/>
        <end position="800"/>
    </location>
</feature>
<dbReference type="SUPFAM" id="SSF55486">
    <property type="entry name" value="Metalloproteases ('zincins'), catalytic domain"/>
    <property type="match status" value="1"/>
</dbReference>
<dbReference type="GO" id="GO:0008237">
    <property type="term" value="F:metallopeptidase activity"/>
    <property type="evidence" value="ECO:0007669"/>
    <property type="project" value="InterPro"/>
</dbReference>
<feature type="compositionally biased region" description="Low complexity" evidence="1">
    <location>
        <begin position="612"/>
        <end position="657"/>
    </location>
</feature>
<feature type="compositionally biased region" description="Polar residues" evidence="1">
    <location>
        <begin position="590"/>
        <end position="606"/>
    </location>
</feature>
<feature type="compositionally biased region" description="Low complexity" evidence="1">
    <location>
        <begin position="677"/>
        <end position="703"/>
    </location>
</feature>
<dbReference type="EMBL" id="HBIM01001796">
    <property type="protein sequence ID" value="CAE0403363.1"/>
    <property type="molecule type" value="Transcribed_RNA"/>
</dbReference>
<organism evidence="3">
    <name type="scientific">Amphora coffeiformis</name>
    <dbReference type="NCBI Taxonomy" id="265554"/>
    <lineage>
        <taxon>Eukaryota</taxon>
        <taxon>Sar</taxon>
        <taxon>Stramenopiles</taxon>
        <taxon>Ochrophyta</taxon>
        <taxon>Bacillariophyta</taxon>
        <taxon>Bacillariophyceae</taxon>
        <taxon>Bacillariophycidae</taxon>
        <taxon>Thalassiophysales</taxon>
        <taxon>Catenulaceae</taxon>
        <taxon>Amphora</taxon>
    </lineage>
</organism>
<dbReference type="Pfam" id="PF05548">
    <property type="entry name" value="Peptidase_M11"/>
    <property type="match status" value="1"/>
</dbReference>
<reference evidence="3" key="1">
    <citation type="submission" date="2021-01" db="EMBL/GenBank/DDBJ databases">
        <authorList>
            <person name="Corre E."/>
            <person name="Pelletier E."/>
            <person name="Niang G."/>
            <person name="Scheremetjew M."/>
            <person name="Finn R."/>
            <person name="Kale V."/>
            <person name="Holt S."/>
            <person name="Cochrane G."/>
            <person name="Meng A."/>
            <person name="Brown T."/>
            <person name="Cohen L."/>
        </authorList>
    </citation>
    <scope>NUCLEOTIDE SEQUENCE</scope>
    <source>
        <strain evidence="3">CCMP127</strain>
    </source>
</reference>
<dbReference type="InterPro" id="IPR024079">
    <property type="entry name" value="MetalloPept_cat_dom_sf"/>
</dbReference>
<gene>
    <name evidence="3" type="ORF">ACOF00016_LOCUS1572</name>
</gene>
<proteinExistence type="predicted"/>
<feature type="region of interest" description="Disordered" evidence="1">
    <location>
        <begin position="478"/>
        <end position="545"/>
    </location>
</feature>
<feature type="compositionally biased region" description="Low complexity" evidence="1">
    <location>
        <begin position="755"/>
        <end position="767"/>
    </location>
</feature>
<dbReference type="AlphaFoldDB" id="A0A7S3KWY1"/>
<evidence type="ECO:0000256" key="1">
    <source>
        <dbReference type="SAM" id="MobiDB-lite"/>
    </source>
</evidence>
<evidence type="ECO:0000313" key="3">
    <source>
        <dbReference type="EMBL" id="CAE0403363.1"/>
    </source>
</evidence>
<feature type="compositionally biased region" description="Acidic residues" evidence="1">
    <location>
        <begin position="926"/>
        <end position="937"/>
    </location>
</feature>
<protein>
    <recommendedName>
        <fullName evidence="2">Peptidase M11 gametolysin domain-containing protein</fullName>
    </recommendedName>
</protein>
<feature type="compositionally biased region" description="Pro residues" evidence="1">
    <location>
        <begin position="502"/>
        <end position="524"/>
    </location>
</feature>
<accession>A0A7S3KWY1</accession>
<dbReference type="Gene3D" id="3.40.390.10">
    <property type="entry name" value="Collagenase (Catalytic Domain)"/>
    <property type="match status" value="1"/>
</dbReference>
<feature type="compositionally biased region" description="Basic and acidic residues" evidence="1">
    <location>
        <begin position="491"/>
        <end position="500"/>
    </location>
</feature>
<feature type="domain" description="Peptidase M11 gametolysin" evidence="2">
    <location>
        <begin position="174"/>
        <end position="351"/>
    </location>
</feature>
<name>A0A7S3KWY1_9STRA</name>
<feature type="compositionally biased region" description="Low complexity" evidence="1">
    <location>
        <begin position="721"/>
        <end position="737"/>
    </location>
</feature>
<sequence length="957" mass="103765">MNCFQSRMISRSRHGCLLSSLVAPSLNLVLALLIIIIMLQQTQANLVVLDTATESNVLHCRVTMGATMYQDENAGRTTTYSMEQISCVPLRNDGSEDILYALEQIPFDIRETRIDDIRMGQLYMSITEATLDTQNNIIDTQPTSVFTVLDEPPQEHRRHLKAYTDALGTRRYAIVRVSTSDASPFFTAQQLRSRFTDPLAGMQAQYAACSMNQLQWQLDNVYEVRVASSVQNYVNKAANLRNEAADQLKTQLGLNSISDLADNIMFCIPPGTGGWIANAGTGHWQSQFNDKWCLSLTSVMHELGHNLGLGHSNENGEAYGDWTGFMGSALTSETGPLKCFNAAHHHKLKWFSDRTLYFNPATHGEGVRFAVAAFVDYRSTTVDQPVILNFDSNFLGQYNRAKGCNSGTEEYKDLFVVIQQLSGSTELKAGLGVGQSTTIRAKGKSWTLKVCEKRNGNPDILEVGVGLVSDPCIYPLYRSQKPATPQPIRAPTDKPTKRPTEGPTPNPTPDPTTRPTDRPTPNPTPDHTERPTDIPTLLPTFEPTALPTSFPTVSLRAEDVAESTAAPFDPVLPGVDGEDVTSPPVADEPLTTQQSPTNMPSETYSAEPSIYPSEFPSEMPSTEPSEFPSEIPSLEPSEFPSEMPSSEPSEFPSEMPSDAYSEEPSTFPSYFPTEMLSSDPSVFPSSFPSEMQTPPTDQPISSPTSPPTDSPTEAPVKSPIPTTRPSDSPVSSPTSSPTDPPTESPVKSPIPITQPSDSPVSSLTSSPTDPPTESPIKSSPTHPVSSPTGSPTIRPTQLPQTGIPAEKEDDGNIFEKGKDESTQAPSPQIGQESSPGPTPGRSTGGPMAGPVTDEPTVSLRKTDEPSDLVGGSTAVPSSAKEGATLEPSDSQILTPRTPEAETGSDPEQIGEKTLTSESKEVKPDGTIEDDNKDDDDSSLLRQWEEVAVKTTWFEYFV</sequence>